<dbReference type="Proteomes" id="UP000253850">
    <property type="component" value="Chromosome"/>
</dbReference>
<name>A0AAX2A6F2_9BACT</name>
<proteinExistence type="predicted"/>
<organism evidence="8 10">
    <name type="scientific">Halarcobacter bivalviorum</name>
    <dbReference type="NCBI Taxonomy" id="663364"/>
    <lineage>
        <taxon>Bacteria</taxon>
        <taxon>Pseudomonadati</taxon>
        <taxon>Campylobacterota</taxon>
        <taxon>Epsilonproteobacteria</taxon>
        <taxon>Campylobacterales</taxon>
        <taxon>Arcobacteraceae</taxon>
        <taxon>Halarcobacter</taxon>
    </lineage>
</organism>
<dbReference type="RefSeq" id="WP_114838171.1">
    <property type="nucleotide sequence ID" value="NZ_CP031217.1"/>
</dbReference>
<dbReference type="SUPFAM" id="SSF103088">
    <property type="entry name" value="OmpA-like"/>
    <property type="match status" value="1"/>
</dbReference>
<dbReference type="KEGG" id="hbv:ABIV_0255"/>
<dbReference type="InterPro" id="IPR036737">
    <property type="entry name" value="OmpA-like_sf"/>
</dbReference>
<dbReference type="InterPro" id="IPR050330">
    <property type="entry name" value="Bact_OuterMem_StrucFunc"/>
</dbReference>
<dbReference type="AlphaFoldDB" id="A0AAX2A6F2"/>
<dbReference type="GO" id="GO:0009279">
    <property type="term" value="C:cell outer membrane"/>
    <property type="evidence" value="ECO:0007669"/>
    <property type="project" value="UniProtKB-SubCell"/>
</dbReference>
<dbReference type="Proteomes" id="UP000289193">
    <property type="component" value="Unassembled WGS sequence"/>
</dbReference>
<evidence type="ECO:0000256" key="5">
    <source>
        <dbReference type="SAM" id="SignalP"/>
    </source>
</evidence>
<dbReference type="Pfam" id="PF00691">
    <property type="entry name" value="OmpA"/>
    <property type="match status" value="1"/>
</dbReference>
<evidence type="ECO:0000313" key="8">
    <source>
        <dbReference type="EMBL" id="RXK09555.1"/>
    </source>
</evidence>
<feature type="signal peptide" evidence="5">
    <location>
        <begin position="1"/>
        <end position="30"/>
    </location>
</feature>
<dbReference type="InterPro" id="IPR006664">
    <property type="entry name" value="OMP_bac"/>
</dbReference>
<gene>
    <name evidence="7" type="ORF">ABIV_0255</name>
    <name evidence="8" type="ORF">CRV05_09645</name>
</gene>
<keyword evidence="5" id="KW-0732">Signal</keyword>
<evidence type="ECO:0000313" key="7">
    <source>
        <dbReference type="EMBL" id="AXH11287.1"/>
    </source>
</evidence>
<feature type="domain" description="OmpA-like" evidence="6">
    <location>
        <begin position="122"/>
        <end position="238"/>
    </location>
</feature>
<dbReference type="EMBL" id="PDKM01000005">
    <property type="protein sequence ID" value="RXK09555.1"/>
    <property type="molecule type" value="Genomic_DNA"/>
</dbReference>
<sequence length="248" mass="26582">MKSNRLIIKLGALSLSTLLLTGCAMQNNNAQTPDNNTGMSKTQTGALIGGLLGAVVGATTKGDNKAKRVIIGGAIGAAVGGGIGYSMEQQAKDIADELNTNVDNNPNAALNPDNDLIVSNTDKYVKIMLRDEMVFKTNSSIPTQSAANKISKISNVLKQYPDTIVQVVGFTDSRGSYEYNQKLSEERASNVGNTLHNTGIQNQIFSKGCSFNKPLVPNNSNENMALNRRVEVYLYPNQQSIIDACSSY</sequence>
<dbReference type="InterPro" id="IPR027367">
    <property type="entry name" value="Gly-zipper_YMGG"/>
</dbReference>
<evidence type="ECO:0000256" key="2">
    <source>
        <dbReference type="ARBA" id="ARBA00023136"/>
    </source>
</evidence>
<dbReference type="CDD" id="cd07185">
    <property type="entry name" value="OmpA_C-like"/>
    <property type="match status" value="1"/>
</dbReference>
<evidence type="ECO:0000259" key="6">
    <source>
        <dbReference type="PROSITE" id="PS51123"/>
    </source>
</evidence>
<dbReference type="PANTHER" id="PTHR30329">
    <property type="entry name" value="STATOR ELEMENT OF FLAGELLAR MOTOR COMPLEX"/>
    <property type="match status" value="1"/>
</dbReference>
<comment type="subcellular location">
    <subcellularLocation>
        <location evidence="1">Cell outer membrane</location>
    </subcellularLocation>
</comment>
<accession>A0AAX2A6F2</accession>
<evidence type="ECO:0000313" key="10">
    <source>
        <dbReference type="Proteomes" id="UP000289193"/>
    </source>
</evidence>
<protein>
    <submittedName>
        <fullName evidence="7">OmpA domain-containing protein</fullName>
    </submittedName>
</protein>
<evidence type="ECO:0000313" key="9">
    <source>
        <dbReference type="Proteomes" id="UP000253850"/>
    </source>
</evidence>
<dbReference type="InterPro" id="IPR006665">
    <property type="entry name" value="OmpA-like"/>
</dbReference>
<keyword evidence="3" id="KW-0998">Cell outer membrane</keyword>
<dbReference type="PROSITE" id="PS51257">
    <property type="entry name" value="PROKAR_LIPOPROTEIN"/>
    <property type="match status" value="1"/>
</dbReference>
<feature type="chain" id="PRO_5044718423" evidence="5">
    <location>
        <begin position="31"/>
        <end position="248"/>
    </location>
</feature>
<dbReference type="EMBL" id="CP031217">
    <property type="protein sequence ID" value="AXH11287.1"/>
    <property type="molecule type" value="Genomic_DNA"/>
</dbReference>
<dbReference type="Gene3D" id="3.30.1330.60">
    <property type="entry name" value="OmpA-like domain"/>
    <property type="match status" value="1"/>
</dbReference>
<evidence type="ECO:0000256" key="3">
    <source>
        <dbReference type="ARBA" id="ARBA00023237"/>
    </source>
</evidence>
<dbReference type="PRINTS" id="PR01021">
    <property type="entry name" value="OMPADOMAIN"/>
</dbReference>
<keyword evidence="10" id="KW-1185">Reference proteome</keyword>
<dbReference type="PROSITE" id="PS51123">
    <property type="entry name" value="OMPA_2"/>
    <property type="match status" value="1"/>
</dbReference>
<dbReference type="Pfam" id="PF13441">
    <property type="entry name" value="Gly-zipper_YMGG"/>
    <property type="match status" value="1"/>
</dbReference>
<evidence type="ECO:0000256" key="1">
    <source>
        <dbReference type="ARBA" id="ARBA00004442"/>
    </source>
</evidence>
<reference evidence="7 9" key="2">
    <citation type="submission" date="2018-07" db="EMBL/GenBank/DDBJ databases">
        <title>Complete genome of the Arcobacter bivalviorum type strain LMG 26154.</title>
        <authorList>
            <person name="Miller W.G."/>
            <person name="Yee E."/>
            <person name="Bono J.L."/>
        </authorList>
    </citation>
    <scope>NUCLEOTIDE SEQUENCE [LARGE SCALE GENOMIC DNA]</scope>
    <source>
        <strain evidence="7 9">LMG 26154</strain>
    </source>
</reference>
<reference evidence="8 10" key="1">
    <citation type="submission" date="2017-10" db="EMBL/GenBank/DDBJ databases">
        <title>Genomics of the genus Arcobacter.</title>
        <authorList>
            <person name="Perez-Cataluna A."/>
            <person name="Figueras M.J."/>
        </authorList>
    </citation>
    <scope>NUCLEOTIDE SEQUENCE [LARGE SCALE GENOMIC DNA]</scope>
    <source>
        <strain evidence="8 10">CECT 7835</strain>
    </source>
</reference>
<dbReference type="PANTHER" id="PTHR30329:SF21">
    <property type="entry name" value="LIPOPROTEIN YIAD-RELATED"/>
    <property type="match status" value="1"/>
</dbReference>
<keyword evidence="2 4" id="KW-0472">Membrane</keyword>
<evidence type="ECO:0000256" key="4">
    <source>
        <dbReference type="PROSITE-ProRule" id="PRU00473"/>
    </source>
</evidence>